<feature type="compositionally biased region" description="Low complexity" evidence="1">
    <location>
        <begin position="1084"/>
        <end position="1104"/>
    </location>
</feature>
<feature type="region of interest" description="Disordered" evidence="1">
    <location>
        <begin position="860"/>
        <end position="879"/>
    </location>
</feature>
<accession>A0ABQ9EYW7</accession>
<evidence type="ECO:0000259" key="2">
    <source>
        <dbReference type="Pfam" id="PF14939"/>
    </source>
</evidence>
<dbReference type="InterPro" id="IPR032734">
    <property type="entry name" value="DCAF15_WD40"/>
</dbReference>
<feature type="compositionally biased region" description="Low complexity" evidence="1">
    <location>
        <begin position="482"/>
        <end position="502"/>
    </location>
</feature>
<dbReference type="PANTHER" id="PTHR28541:SF1">
    <property type="entry name" value="DDB1- AND CUL4-ASSOCIATED FACTOR 15"/>
    <property type="match status" value="1"/>
</dbReference>
<name>A0ABQ9EYW7_TEGGR</name>
<dbReference type="CDD" id="cd20913">
    <property type="entry name" value="DCAF15-CTD"/>
    <property type="match status" value="1"/>
</dbReference>
<sequence>MAAKSSNKTKYANIVNKLFLRETRGSLQTKKGCSSQRIFTKIPGRLCYRLRSLVSQDVLEEGHVFLGFTKCGQYVVSYTCQVDADEHTAFPIYLYKLQWWWFVPSRPLKMISEVRLFGDDVVQDLFISFCEWPGDRTKVLVFGHSLPIQNQDSCCQCYVTITAVPTLHSCLTCHQLNKDSKESEVPQKCLAHSFTVHTKFELTPPFPPFLPVMQLKIDGIAVVNTGDSIVALVVNLDGSISKVSQTIGFDVNDQSDIESVTNGNEVPKTETSKVYSKPLSSTSSTNVCCECGKQVANSSCSSPRQYEPKIIDENQKENIENCVAVALKSPKSPWSPKSPMSNISDSTSHNSNCCKHGNTCISSQDWFETLNSEPNSDLGMPAGSSASVVHELHMEEQNVDKENEKVQIEPIKCLKSPKSENFNEFKCNSPKTESINLPQRSSPLQNSELVSIIIENSECSTPPVCSPFRTSSICNCPSSTGRQNSQRSFFSPSNSGSTSGTSKSTDSFYLHVNESHDLDLAYRSVLPLENGLQVSQMTFDVEHYLEEVISHHADWGHCYVAFTNYDLQILDVCPVSCAVLGKVFALIHAREQTDKKVKRRKEWKPGYKECVLLRRELFVPNSAHKCVNVLSNESVFKGYNICSQPRKISSNDSVTTTWMFQKVEHVFLGFTKCGQYVVSYTCQVDADEHTAFPIYLYKLQWWWFVPSRPLKMISEVRLFGDDVVQDLFISFCEWPGDRTKVLVFGHSLPIQNQDSCCQCYVTITAVPTLHSCLTCHQLNKDSKESEVPQKCLAHSFTVHTKFELTPPFPPFLPVMQLKIDGIAVVNTGDSIVALVVNLDGSISKVSQTIGFDVNDQSDIESVTNGNEVPKTETSKVYSKPLSSTSSTNVCCECGKQVANSSCSSPRQYEPKIIDENQKENIENCVAVALKSPKSPWSPKSPMSNISDSTSHNSNCCKHGNTCISSQDWFETLNSEPNSDLGMPAGSSASVVHELHMEEQNVDKENEKVQIEPIKCLKSPKSENFNEFKCNSPKTESINLPQRSSPLQNSELVSIIIENSECSTPPVCSPFRTSSICNCPSSTGRQNSQRSFFSPSNSGSTSGTSKSTDSFYLHVNESHDLDLAYRSVLPLEVFSSGSRRLSPLSNKHPNKNGLQVSQMTFDVEHYLEEVISHHADWGHCYVAFTNYDLQILDVCPVSCAVLGKVFALIHAREQTDKKVKRSKSAIKLYQTSFNFTWNLKNGKSLAMIVSPQHYLNLCLTDVQWHSDSCFFFKCVNCKKKSWVVFCFTIVFYF</sequence>
<dbReference type="CDD" id="cd20917">
    <property type="entry name" value="DCAF15-NTD"/>
    <property type="match status" value="2"/>
</dbReference>
<comment type="caution">
    <text evidence="3">The sequence shown here is derived from an EMBL/GenBank/DDBJ whole genome shotgun (WGS) entry which is preliminary data.</text>
</comment>
<dbReference type="Pfam" id="PF14939">
    <property type="entry name" value="DCAF15_WD40"/>
    <property type="match status" value="2"/>
</dbReference>
<evidence type="ECO:0000313" key="3">
    <source>
        <dbReference type="EMBL" id="KAJ8308488.1"/>
    </source>
</evidence>
<feature type="region of interest" description="Disordered" evidence="1">
    <location>
        <begin position="258"/>
        <end position="277"/>
    </location>
</feature>
<keyword evidence="4" id="KW-1185">Reference proteome</keyword>
<dbReference type="InterPro" id="IPR038914">
    <property type="entry name" value="DCAF15"/>
</dbReference>
<gene>
    <name evidence="3" type="ORF">KUTeg_013362</name>
</gene>
<dbReference type="Proteomes" id="UP001217089">
    <property type="component" value="Unassembled WGS sequence"/>
</dbReference>
<organism evidence="3 4">
    <name type="scientific">Tegillarca granosa</name>
    <name type="common">Malaysian cockle</name>
    <name type="synonym">Anadara granosa</name>
    <dbReference type="NCBI Taxonomy" id="220873"/>
    <lineage>
        <taxon>Eukaryota</taxon>
        <taxon>Metazoa</taxon>
        <taxon>Spiralia</taxon>
        <taxon>Lophotrochozoa</taxon>
        <taxon>Mollusca</taxon>
        <taxon>Bivalvia</taxon>
        <taxon>Autobranchia</taxon>
        <taxon>Pteriomorphia</taxon>
        <taxon>Arcoida</taxon>
        <taxon>Arcoidea</taxon>
        <taxon>Arcidae</taxon>
        <taxon>Tegillarca</taxon>
    </lineage>
</organism>
<dbReference type="InterPro" id="IPR047319">
    <property type="entry name" value="DCAF15_C"/>
</dbReference>
<feature type="domain" description="DDB1- and CUL4-associated factor 15 WD40 repeat-containing" evidence="2">
    <location>
        <begin position="35"/>
        <end position="236"/>
    </location>
</feature>
<evidence type="ECO:0000256" key="1">
    <source>
        <dbReference type="SAM" id="MobiDB-lite"/>
    </source>
</evidence>
<feature type="region of interest" description="Disordered" evidence="1">
    <location>
        <begin position="480"/>
        <end position="502"/>
    </location>
</feature>
<feature type="region of interest" description="Disordered" evidence="1">
    <location>
        <begin position="1082"/>
        <end position="1104"/>
    </location>
</feature>
<reference evidence="3 4" key="1">
    <citation type="submission" date="2022-12" db="EMBL/GenBank/DDBJ databases">
        <title>Chromosome-level genome of Tegillarca granosa.</title>
        <authorList>
            <person name="Kim J."/>
        </authorList>
    </citation>
    <scope>NUCLEOTIDE SEQUENCE [LARGE SCALE GENOMIC DNA]</scope>
    <source>
        <strain evidence="3">Teg-2019</strain>
        <tissue evidence="3">Adductor muscle</tissue>
    </source>
</reference>
<evidence type="ECO:0000313" key="4">
    <source>
        <dbReference type="Proteomes" id="UP001217089"/>
    </source>
</evidence>
<proteinExistence type="predicted"/>
<protein>
    <recommendedName>
        <fullName evidence="2">DDB1- and CUL4-associated factor 15 WD40 repeat-containing domain-containing protein</fullName>
    </recommendedName>
</protein>
<dbReference type="PANTHER" id="PTHR28541">
    <property type="entry name" value="DDB1- AND CUL4-ASSOCIATED FACTOR 15"/>
    <property type="match status" value="1"/>
</dbReference>
<dbReference type="EMBL" id="JARBDR010000657">
    <property type="protein sequence ID" value="KAJ8308488.1"/>
    <property type="molecule type" value="Genomic_DNA"/>
</dbReference>
<feature type="domain" description="DDB1- and CUL4-associated factor 15 WD40 repeat-containing" evidence="2">
    <location>
        <begin position="660"/>
        <end position="838"/>
    </location>
</feature>